<keyword evidence="1" id="KW-0677">Repeat</keyword>
<dbReference type="InterPro" id="IPR001330">
    <property type="entry name" value="Prenyltrans"/>
</dbReference>
<name>A0A8S1M0L2_9CILI</name>
<evidence type="ECO:0000313" key="4">
    <source>
        <dbReference type="Proteomes" id="UP000692954"/>
    </source>
</evidence>
<evidence type="ECO:0000259" key="2">
    <source>
        <dbReference type="Pfam" id="PF00432"/>
    </source>
</evidence>
<accession>A0A8S1M0L2</accession>
<reference evidence="3" key="1">
    <citation type="submission" date="2021-01" db="EMBL/GenBank/DDBJ databases">
        <authorList>
            <consortium name="Genoscope - CEA"/>
            <person name="William W."/>
        </authorList>
    </citation>
    <scope>NUCLEOTIDE SEQUENCE</scope>
</reference>
<organism evidence="3 4">
    <name type="scientific">Paramecium sonneborni</name>
    <dbReference type="NCBI Taxonomy" id="65129"/>
    <lineage>
        <taxon>Eukaryota</taxon>
        <taxon>Sar</taxon>
        <taxon>Alveolata</taxon>
        <taxon>Ciliophora</taxon>
        <taxon>Intramacronucleata</taxon>
        <taxon>Oligohymenophorea</taxon>
        <taxon>Peniculida</taxon>
        <taxon>Parameciidae</taxon>
        <taxon>Paramecium</taxon>
    </lineage>
</organism>
<proteinExistence type="predicted"/>
<feature type="domain" description="Prenyltransferase alpha-alpha toroid" evidence="2">
    <location>
        <begin position="7"/>
        <end position="48"/>
    </location>
</feature>
<evidence type="ECO:0000256" key="1">
    <source>
        <dbReference type="ARBA" id="ARBA00022737"/>
    </source>
</evidence>
<keyword evidence="4" id="KW-1185">Reference proteome</keyword>
<dbReference type="OrthoDB" id="5428259at2759"/>
<sequence length="58" mass="6749">MLKVDNNVRKFILTCQIQDGAFGLRPQLESHCGATYCAVEQFQNMRYHKKVVQQNGQY</sequence>
<dbReference type="AlphaFoldDB" id="A0A8S1M0L2"/>
<dbReference type="Pfam" id="PF00432">
    <property type="entry name" value="Prenyltrans"/>
    <property type="match status" value="1"/>
</dbReference>
<dbReference type="EMBL" id="CAJJDN010000030">
    <property type="protein sequence ID" value="CAD8073327.1"/>
    <property type="molecule type" value="Genomic_DNA"/>
</dbReference>
<protein>
    <recommendedName>
        <fullName evidence="2">Prenyltransferase alpha-alpha toroid domain-containing protein</fullName>
    </recommendedName>
</protein>
<dbReference type="Proteomes" id="UP000692954">
    <property type="component" value="Unassembled WGS sequence"/>
</dbReference>
<dbReference type="GO" id="GO:0003824">
    <property type="term" value="F:catalytic activity"/>
    <property type="evidence" value="ECO:0007669"/>
    <property type="project" value="InterPro"/>
</dbReference>
<evidence type="ECO:0000313" key="3">
    <source>
        <dbReference type="EMBL" id="CAD8073327.1"/>
    </source>
</evidence>
<gene>
    <name evidence="3" type="ORF">PSON_ATCC_30995.1.T0300255</name>
</gene>
<comment type="caution">
    <text evidence="3">The sequence shown here is derived from an EMBL/GenBank/DDBJ whole genome shotgun (WGS) entry which is preliminary data.</text>
</comment>